<organism evidence="8 9">
    <name type="scientific">Halorussus aquaticus</name>
    <dbReference type="NCBI Taxonomy" id="2953748"/>
    <lineage>
        <taxon>Archaea</taxon>
        <taxon>Methanobacteriati</taxon>
        <taxon>Methanobacteriota</taxon>
        <taxon>Stenosarchaea group</taxon>
        <taxon>Halobacteria</taxon>
        <taxon>Halobacteriales</taxon>
        <taxon>Haladaptataceae</taxon>
        <taxon>Halorussus</taxon>
    </lineage>
</organism>
<dbReference type="EMBL" id="JBHSHT010000002">
    <property type="protein sequence ID" value="MFC4825659.1"/>
    <property type="molecule type" value="Genomic_DNA"/>
</dbReference>
<dbReference type="Pfam" id="PF01594">
    <property type="entry name" value="AI-2E_transport"/>
    <property type="match status" value="1"/>
</dbReference>
<keyword evidence="4 7" id="KW-1133">Transmembrane helix</keyword>
<feature type="transmembrane region" description="Helical" evidence="7">
    <location>
        <begin position="244"/>
        <end position="264"/>
    </location>
</feature>
<feature type="compositionally biased region" description="Low complexity" evidence="6">
    <location>
        <begin position="406"/>
        <end position="416"/>
    </location>
</feature>
<dbReference type="AlphaFoldDB" id="A0ABD5Q534"/>
<dbReference type="PANTHER" id="PTHR21716">
    <property type="entry name" value="TRANSMEMBRANE PROTEIN"/>
    <property type="match status" value="1"/>
</dbReference>
<evidence type="ECO:0000313" key="8">
    <source>
        <dbReference type="EMBL" id="MFC4825659.1"/>
    </source>
</evidence>
<keyword evidence="5 7" id="KW-0472">Membrane</keyword>
<proteinExistence type="inferred from homology"/>
<evidence type="ECO:0000256" key="1">
    <source>
        <dbReference type="ARBA" id="ARBA00004141"/>
    </source>
</evidence>
<feature type="transmembrane region" description="Helical" evidence="7">
    <location>
        <begin position="15"/>
        <end position="43"/>
    </location>
</feature>
<comment type="subcellular location">
    <subcellularLocation>
        <location evidence="1">Membrane</location>
        <topology evidence="1">Multi-pass membrane protein</topology>
    </subcellularLocation>
</comment>
<keyword evidence="9" id="KW-1185">Reference proteome</keyword>
<dbReference type="GeneID" id="73043620"/>
<comment type="similarity">
    <text evidence="2">Belongs to the autoinducer-2 exporter (AI-2E) (TC 2.A.86) family.</text>
</comment>
<keyword evidence="3 7" id="KW-0812">Transmembrane</keyword>
<feature type="transmembrane region" description="Helical" evidence="7">
    <location>
        <begin position="217"/>
        <end position="238"/>
    </location>
</feature>
<name>A0ABD5Q534_9EURY</name>
<evidence type="ECO:0000256" key="3">
    <source>
        <dbReference type="ARBA" id="ARBA00022692"/>
    </source>
</evidence>
<feature type="transmembrane region" description="Helical" evidence="7">
    <location>
        <begin position="293"/>
        <end position="314"/>
    </location>
</feature>
<evidence type="ECO:0000256" key="7">
    <source>
        <dbReference type="SAM" id="Phobius"/>
    </source>
</evidence>
<feature type="region of interest" description="Disordered" evidence="6">
    <location>
        <begin position="392"/>
        <end position="423"/>
    </location>
</feature>
<evidence type="ECO:0000256" key="5">
    <source>
        <dbReference type="ARBA" id="ARBA00023136"/>
    </source>
</evidence>
<dbReference type="RefSeq" id="WP_254268695.1">
    <property type="nucleotide sequence ID" value="NZ_CP100400.1"/>
</dbReference>
<feature type="transmembrane region" description="Helical" evidence="7">
    <location>
        <begin position="64"/>
        <end position="86"/>
    </location>
</feature>
<dbReference type="PANTHER" id="PTHR21716:SF4">
    <property type="entry name" value="TRANSMEMBRANE PROTEIN 245"/>
    <property type="match status" value="1"/>
</dbReference>
<gene>
    <name evidence="8" type="ORF">ACFO9K_15480</name>
</gene>
<feature type="transmembrane region" description="Helical" evidence="7">
    <location>
        <begin position="326"/>
        <end position="358"/>
    </location>
</feature>
<evidence type="ECO:0000256" key="2">
    <source>
        <dbReference type="ARBA" id="ARBA00009773"/>
    </source>
</evidence>
<evidence type="ECO:0000313" key="9">
    <source>
        <dbReference type="Proteomes" id="UP001595945"/>
    </source>
</evidence>
<comment type="caution">
    <text evidence="8">The sequence shown here is derived from an EMBL/GenBank/DDBJ whole genome shotgun (WGS) entry which is preliminary data.</text>
</comment>
<dbReference type="GO" id="GO:0016020">
    <property type="term" value="C:membrane"/>
    <property type="evidence" value="ECO:0007669"/>
    <property type="project" value="UniProtKB-SubCell"/>
</dbReference>
<reference evidence="8 9" key="1">
    <citation type="journal article" date="2019" name="Int. J. Syst. Evol. Microbiol.">
        <title>The Global Catalogue of Microorganisms (GCM) 10K type strain sequencing project: providing services to taxonomists for standard genome sequencing and annotation.</title>
        <authorList>
            <consortium name="The Broad Institute Genomics Platform"/>
            <consortium name="The Broad Institute Genome Sequencing Center for Infectious Disease"/>
            <person name="Wu L."/>
            <person name="Ma J."/>
        </authorList>
    </citation>
    <scope>NUCLEOTIDE SEQUENCE [LARGE SCALE GENOMIC DNA]</scope>
    <source>
        <strain evidence="8 9">XZYJ18</strain>
    </source>
</reference>
<feature type="transmembrane region" description="Helical" evidence="7">
    <location>
        <begin position="152"/>
        <end position="181"/>
    </location>
</feature>
<sequence length="423" mass="45654">MSWVREFSFDRERLAWWLVAVGLALALGYVVASFLGTFLLGLFVYYATRPMYRRLLDRMHQPTLAAITALFGLALPGLVLLGYTVVVSVRELSSLAGVGFEELEGVLGTQMNLSQLLDPQQLLALLQTTPRQLQADLQQFAAQRGAETVREILGSVFTVLGVLASTALGIVITLVVAFYLLRDDYRLASWFRTEVAGEDSPTVAFAQAVDDDLETVYFGNILTAFVIAILAAVVYNLLDVVAPAVISVPSPTLLGLLTGLASLIPVVGMKLVYVPLGIVLAAVAALSDPALLWFPVVFLLAAFVVVDTIPELLLRPYVSGRDLHTGLVMLAYVLGPVLFGWYGLFLGPLLLVLLVHFVQVIVPELVESDEFAVRDDRSGAADEASARLRVRPPVAAFARRERTPDGGSSPRRAAGGSDDGANE</sequence>
<protein>
    <submittedName>
        <fullName evidence="8">AI-2E family transporter</fullName>
    </submittedName>
</protein>
<evidence type="ECO:0000256" key="6">
    <source>
        <dbReference type="SAM" id="MobiDB-lite"/>
    </source>
</evidence>
<dbReference type="Proteomes" id="UP001595945">
    <property type="component" value="Unassembled WGS sequence"/>
</dbReference>
<dbReference type="InterPro" id="IPR002549">
    <property type="entry name" value="AI-2E-like"/>
</dbReference>
<accession>A0ABD5Q534</accession>
<evidence type="ECO:0000256" key="4">
    <source>
        <dbReference type="ARBA" id="ARBA00022989"/>
    </source>
</evidence>